<sequence>MQAFRLYAKGRLLDLVDGRLSIYSKEEAYTVLSLAIIYVRWRIPTLKPSISEGLIDCMTKTLSKFLALPLALRDLERLICQLLA</sequence>
<gene>
    <name evidence="1" type="ORF">RCOM_0683180</name>
</gene>
<evidence type="ECO:0000313" key="1">
    <source>
        <dbReference type="EMBL" id="EEF45606.1"/>
    </source>
</evidence>
<reference evidence="2" key="1">
    <citation type="journal article" date="2010" name="Nat. Biotechnol.">
        <title>Draft genome sequence of the oilseed species Ricinus communis.</title>
        <authorList>
            <person name="Chan A.P."/>
            <person name="Crabtree J."/>
            <person name="Zhao Q."/>
            <person name="Lorenzi H."/>
            <person name="Orvis J."/>
            <person name="Puiu D."/>
            <person name="Melake-Berhan A."/>
            <person name="Jones K.M."/>
            <person name="Redman J."/>
            <person name="Chen G."/>
            <person name="Cahoon E.B."/>
            <person name="Gedil M."/>
            <person name="Stanke M."/>
            <person name="Haas B.J."/>
            <person name="Wortman J.R."/>
            <person name="Fraser-Liggett C.M."/>
            <person name="Ravel J."/>
            <person name="Rabinowicz P.D."/>
        </authorList>
    </citation>
    <scope>NUCLEOTIDE SEQUENCE [LARGE SCALE GENOMIC DNA]</scope>
    <source>
        <strain evidence="2">cv. Hale</strain>
    </source>
</reference>
<dbReference type="AlphaFoldDB" id="B9RTC3"/>
<protein>
    <submittedName>
        <fullName evidence="1">Uncharacterized protein</fullName>
    </submittedName>
</protein>
<keyword evidence="2" id="KW-1185">Reference proteome</keyword>
<name>B9RTC3_RICCO</name>
<dbReference type="InParanoid" id="B9RTC3"/>
<evidence type="ECO:0000313" key="2">
    <source>
        <dbReference type="Proteomes" id="UP000008311"/>
    </source>
</evidence>
<organism evidence="1 2">
    <name type="scientific">Ricinus communis</name>
    <name type="common">Castor bean</name>
    <dbReference type="NCBI Taxonomy" id="3988"/>
    <lineage>
        <taxon>Eukaryota</taxon>
        <taxon>Viridiplantae</taxon>
        <taxon>Streptophyta</taxon>
        <taxon>Embryophyta</taxon>
        <taxon>Tracheophyta</taxon>
        <taxon>Spermatophyta</taxon>
        <taxon>Magnoliopsida</taxon>
        <taxon>eudicotyledons</taxon>
        <taxon>Gunneridae</taxon>
        <taxon>Pentapetalae</taxon>
        <taxon>rosids</taxon>
        <taxon>fabids</taxon>
        <taxon>Malpighiales</taxon>
        <taxon>Euphorbiaceae</taxon>
        <taxon>Acalyphoideae</taxon>
        <taxon>Acalypheae</taxon>
        <taxon>Ricinus</taxon>
    </lineage>
</organism>
<dbReference type="Proteomes" id="UP000008311">
    <property type="component" value="Unassembled WGS sequence"/>
</dbReference>
<accession>B9RTC3</accession>
<dbReference type="EMBL" id="EQ973812">
    <property type="protein sequence ID" value="EEF45606.1"/>
    <property type="molecule type" value="Genomic_DNA"/>
</dbReference>
<proteinExistence type="predicted"/>